<dbReference type="Pfam" id="PF02872">
    <property type="entry name" value="5_nucleotid_C"/>
    <property type="match status" value="1"/>
</dbReference>
<dbReference type="InterPro" id="IPR011240">
    <property type="entry name" value="Pesterase_YunD"/>
</dbReference>
<sequence>MKEALYFYFTSDLHSHFENWPKIMNDINKKIDKNKKNNEFYMLLDNGDHLDRSHPVTEATLGESNIELLNHSGFNVCTLGNNEGITLPSDKLFHLYDEAQFDVVCANINLKNEDNPSWLKPYDIYQVSSGIKVGIIGLTAPFEAFYNKLGWQTFHPMDTLRELLPEVREQCDVVILLSHLGYSMDEQIAEEFDVDVIIGGHTHHLIKQGQLINNTLLTAVGKHGHYYGEIVLEYNHLEQHICGKEAFAIPVEHEPDEKETNQLLSKLEQKANEKLGQVITNLTQPYPIDWLKETPLMKTFVSTLREWTNSDCAMLNSGVLLHGFEDGPVTKLDVHRSCPHPMNPCTMVLTGKELIETVRMLEQERFIHFELKGLGFRGKKIGKMVYSNLTIDYHEDSKYVETVFVNGEKVNSKQKYTIATADTFSFPWLVPPISSVKEKHYYLPEFLRDLLEECLSTLK</sequence>
<evidence type="ECO:0000313" key="4">
    <source>
        <dbReference type="EMBL" id="TFB24272.1"/>
    </source>
</evidence>
<dbReference type="InterPro" id="IPR029052">
    <property type="entry name" value="Metallo-depent_PP-like"/>
</dbReference>
<dbReference type="GO" id="GO:0030288">
    <property type="term" value="C:outer membrane-bounded periplasmic space"/>
    <property type="evidence" value="ECO:0007669"/>
    <property type="project" value="TreeGrafter"/>
</dbReference>
<dbReference type="SUPFAM" id="SSF55816">
    <property type="entry name" value="5'-nucleotidase (syn. UDP-sugar hydrolase), C-terminal domain"/>
    <property type="match status" value="1"/>
</dbReference>
<organism evidence="4 5">
    <name type="scientific">Filobacillus milosensis</name>
    <dbReference type="NCBI Taxonomy" id="94137"/>
    <lineage>
        <taxon>Bacteria</taxon>
        <taxon>Bacillati</taxon>
        <taxon>Bacillota</taxon>
        <taxon>Bacilli</taxon>
        <taxon>Bacillales</taxon>
        <taxon>Bacillaceae</taxon>
        <taxon>Filobacillus</taxon>
    </lineage>
</organism>
<dbReference type="GO" id="GO:0008253">
    <property type="term" value="F:5'-nucleotidase activity"/>
    <property type="evidence" value="ECO:0007669"/>
    <property type="project" value="TreeGrafter"/>
</dbReference>
<dbReference type="CDD" id="cd00845">
    <property type="entry name" value="MPP_UshA_N_like"/>
    <property type="match status" value="1"/>
</dbReference>
<protein>
    <submittedName>
        <fullName evidence="4">Bifunctional metallophosphatase/5'-nucleotidase</fullName>
    </submittedName>
</protein>
<dbReference type="InterPro" id="IPR006179">
    <property type="entry name" value="5_nucleotidase/apyrase"/>
</dbReference>
<dbReference type="SUPFAM" id="SSF56300">
    <property type="entry name" value="Metallo-dependent phosphatases"/>
    <property type="match status" value="1"/>
</dbReference>
<accession>A0A4Y8IT82</accession>
<dbReference type="InterPro" id="IPR008334">
    <property type="entry name" value="5'-Nucleotdase_C"/>
</dbReference>
<dbReference type="OrthoDB" id="9793179at2"/>
<dbReference type="PANTHER" id="PTHR11575:SF23">
    <property type="entry name" value="5-NUCLEOTIDASE FAMILY PROTEIN"/>
    <property type="match status" value="1"/>
</dbReference>
<reference evidence="4 5" key="1">
    <citation type="submission" date="2019-03" db="EMBL/GenBank/DDBJ databases">
        <authorList>
            <person name="He R.-H."/>
        </authorList>
    </citation>
    <scope>NUCLEOTIDE SEQUENCE [LARGE SCALE GENOMIC DNA]</scope>
    <source>
        <strain evidence="5">SH 714</strain>
    </source>
</reference>
<comment type="caution">
    <text evidence="4">The sequence shown here is derived from an EMBL/GenBank/DDBJ whole genome shotgun (WGS) entry which is preliminary data.</text>
</comment>
<evidence type="ECO:0000259" key="3">
    <source>
        <dbReference type="Pfam" id="PF02872"/>
    </source>
</evidence>
<name>A0A4Y8IT82_9BACI</name>
<dbReference type="EMBL" id="SOPW01000002">
    <property type="protein sequence ID" value="TFB24272.1"/>
    <property type="molecule type" value="Genomic_DNA"/>
</dbReference>
<dbReference type="InterPro" id="IPR036907">
    <property type="entry name" value="5'-Nucleotdase_C_sf"/>
</dbReference>
<dbReference type="PANTHER" id="PTHR11575">
    <property type="entry name" value="5'-NUCLEOTIDASE-RELATED"/>
    <property type="match status" value="1"/>
</dbReference>
<dbReference type="Gene3D" id="3.60.21.10">
    <property type="match status" value="1"/>
</dbReference>
<feature type="domain" description="Calcineurin-like phosphoesterase" evidence="2">
    <location>
        <begin position="7"/>
        <end position="204"/>
    </location>
</feature>
<keyword evidence="5" id="KW-1185">Reference proteome</keyword>
<gene>
    <name evidence="4" type="ORF">E3U55_01860</name>
</gene>
<evidence type="ECO:0000313" key="5">
    <source>
        <dbReference type="Proteomes" id="UP000297975"/>
    </source>
</evidence>
<feature type="domain" description="5'-Nucleotidase C-terminal" evidence="3">
    <location>
        <begin position="290"/>
        <end position="422"/>
    </location>
</feature>
<dbReference type="Proteomes" id="UP000297975">
    <property type="component" value="Unassembled WGS sequence"/>
</dbReference>
<proteinExistence type="predicted"/>
<dbReference type="InterPro" id="IPR004843">
    <property type="entry name" value="Calcineurin-like_PHP"/>
</dbReference>
<dbReference type="PIRSF" id="PIRSF036361">
    <property type="entry name" value="YunD"/>
    <property type="match status" value="1"/>
</dbReference>
<dbReference type="RefSeq" id="WP_134338629.1">
    <property type="nucleotide sequence ID" value="NZ_SOPW01000002.1"/>
</dbReference>
<dbReference type="AlphaFoldDB" id="A0A4Y8IT82"/>
<dbReference type="GO" id="GO:0009166">
    <property type="term" value="P:nucleotide catabolic process"/>
    <property type="evidence" value="ECO:0007669"/>
    <property type="project" value="InterPro"/>
</dbReference>
<dbReference type="Gene3D" id="3.90.780.10">
    <property type="entry name" value="5'-Nucleotidase, C-terminal domain"/>
    <property type="match status" value="1"/>
</dbReference>
<dbReference type="GO" id="GO:0008768">
    <property type="term" value="F:UDP-sugar diphosphatase activity"/>
    <property type="evidence" value="ECO:0007669"/>
    <property type="project" value="TreeGrafter"/>
</dbReference>
<dbReference type="Pfam" id="PF00149">
    <property type="entry name" value="Metallophos"/>
    <property type="match status" value="1"/>
</dbReference>
<evidence type="ECO:0000259" key="2">
    <source>
        <dbReference type="Pfam" id="PF00149"/>
    </source>
</evidence>
<evidence type="ECO:0000256" key="1">
    <source>
        <dbReference type="ARBA" id="ARBA00022729"/>
    </source>
</evidence>
<keyword evidence="1" id="KW-0732">Signal</keyword>